<evidence type="ECO:0000259" key="5">
    <source>
        <dbReference type="PROSITE" id="PS50122"/>
    </source>
</evidence>
<organism evidence="6 7">
    <name type="scientific">Cnuella takakiae</name>
    <dbReference type="NCBI Taxonomy" id="1302690"/>
    <lineage>
        <taxon>Bacteria</taxon>
        <taxon>Pseudomonadati</taxon>
        <taxon>Bacteroidota</taxon>
        <taxon>Chitinophagia</taxon>
        <taxon>Chitinophagales</taxon>
        <taxon>Chitinophagaceae</taxon>
        <taxon>Cnuella</taxon>
    </lineage>
</organism>
<dbReference type="CDD" id="cd16433">
    <property type="entry name" value="CheB"/>
    <property type="match status" value="1"/>
</dbReference>
<dbReference type="PIRSF" id="PIRSF036461">
    <property type="entry name" value="Chmtx_methlestr"/>
    <property type="match status" value="1"/>
</dbReference>
<evidence type="ECO:0000256" key="3">
    <source>
        <dbReference type="ARBA" id="ARBA00048267"/>
    </source>
</evidence>
<dbReference type="GO" id="GO:0000156">
    <property type="term" value="F:phosphorelay response regulator activity"/>
    <property type="evidence" value="ECO:0007669"/>
    <property type="project" value="InterPro"/>
</dbReference>
<accession>A0A1M4WH02</accession>
<dbReference type="InterPro" id="IPR000673">
    <property type="entry name" value="Sig_transdc_resp-reg_Me-estase"/>
</dbReference>
<feature type="domain" description="CheB-type methylesterase" evidence="5">
    <location>
        <begin position="7"/>
        <end position="196"/>
    </location>
</feature>
<dbReference type="Gene3D" id="3.40.50.180">
    <property type="entry name" value="Methylesterase CheB, C-terminal domain"/>
    <property type="match status" value="1"/>
</dbReference>
<feature type="active site" evidence="4">
    <location>
        <position position="45"/>
    </location>
</feature>
<dbReference type="SUPFAM" id="SSF52738">
    <property type="entry name" value="Methylesterase CheB, C-terminal domain"/>
    <property type="match status" value="1"/>
</dbReference>
<dbReference type="GO" id="GO:0008984">
    <property type="term" value="F:protein-glutamate methylesterase activity"/>
    <property type="evidence" value="ECO:0007669"/>
    <property type="project" value="UniProtKB-EC"/>
</dbReference>
<dbReference type="InterPro" id="IPR035909">
    <property type="entry name" value="CheB_C"/>
</dbReference>
<evidence type="ECO:0000313" key="6">
    <source>
        <dbReference type="EMBL" id="SHE80242.1"/>
    </source>
</evidence>
<sequence>MEVQQSEGPKYVIVIGASAGGLQSILELMAQVTEEMDAAILVVMHTPSTSHGDVVIQRLQHNSVFTCKLAENGEPIRSRHFYLAVPDRHLLIRQGKIMLGQGPVENRWRPAIDVLFRSAAVAYNSRTIGIILTGMLEDGTAGMQFIKECGGTCIVQDPAEAEYPDMPLSVLRNVPVDYCTTLQRIAFIIQEKARNGVNEPAKVPVRLAKEAQIAERVALGIELAFDLGGKPAPYSCPECGGATWEIQEGEVTRYRCHTGHMFSEFSMLEGKREELESTFWVILRILEERRSLLLKMAAEEERKGWARSANFKRERAGELEVHISRVRELLFAATAAPENLYDDPEMDPGETGGAG</sequence>
<dbReference type="PANTHER" id="PTHR42872:SF6">
    <property type="entry name" value="PROTEIN-GLUTAMATE METHYLESTERASE_PROTEIN-GLUTAMINE GLUTAMINASE"/>
    <property type="match status" value="1"/>
</dbReference>
<evidence type="ECO:0000256" key="4">
    <source>
        <dbReference type="PROSITE-ProRule" id="PRU00050"/>
    </source>
</evidence>
<keyword evidence="4" id="KW-0145">Chemotaxis</keyword>
<feature type="active site" evidence="4">
    <location>
        <position position="138"/>
    </location>
</feature>
<feature type="active site" evidence="4">
    <location>
        <position position="18"/>
    </location>
</feature>
<dbReference type="InterPro" id="IPR011247">
    <property type="entry name" value="Chemotax_prot-Glu_Me-esterase"/>
</dbReference>
<dbReference type="Proteomes" id="UP000184368">
    <property type="component" value="Unassembled WGS sequence"/>
</dbReference>
<evidence type="ECO:0000256" key="2">
    <source>
        <dbReference type="ARBA" id="ARBA00039140"/>
    </source>
</evidence>
<protein>
    <recommendedName>
        <fullName evidence="2">protein-glutamate methylesterase</fullName>
        <ecNumber evidence="2">3.1.1.61</ecNumber>
    </recommendedName>
</protein>
<dbReference type="PROSITE" id="PS50122">
    <property type="entry name" value="CHEB"/>
    <property type="match status" value="1"/>
</dbReference>
<evidence type="ECO:0000256" key="1">
    <source>
        <dbReference type="ARBA" id="ARBA00022801"/>
    </source>
</evidence>
<evidence type="ECO:0000313" key="7">
    <source>
        <dbReference type="Proteomes" id="UP000184368"/>
    </source>
</evidence>
<proteinExistence type="predicted"/>
<gene>
    <name evidence="6" type="ORF">SAMN05444008_10319</name>
</gene>
<dbReference type="AlphaFoldDB" id="A0A1M4WH02"/>
<dbReference type="STRING" id="1302690.BUE76_07295"/>
<comment type="catalytic activity">
    <reaction evidence="3">
        <text>[protein]-L-glutamate 5-O-methyl ester + H2O = L-glutamyl-[protein] + methanol + H(+)</text>
        <dbReference type="Rhea" id="RHEA:23236"/>
        <dbReference type="Rhea" id="RHEA-COMP:10208"/>
        <dbReference type="Rhea" id="RHEA-COMP:10311"/>
        <dbReference type="ChEBI" id="CHEBI:15377"/>
        <dbReference type="ChEBI" id="CHEBI:15378"/>
        <dbReference type="ChEBI" id="CHEBI:17790"/>
        <dbReference type="ChEBI" id="CHEBI:29973"/>
        <dbReference type="ChEBI" id="CHEBI:82795"/>
        <dbReference type="EC" id="3.1.1.61"/>
    </reaction>
</comment>
<name>A0A1M4WH02_9BACT</name>
<dbReference type="EC" id="3.1.1.61" evidence="2"/>
<dbReference type="GO" id="GO:0005737">
    <property type="term" value="C:cytoplasm"/>
    <property type="evidence" value="ECO:0007669"/>
    <property type="project" value="InterPro"/>
</dbReference>
<keyword evidence="1 4" id="KW-0378">Hydrolase</keyword>
<dbReference type="PANTHER" id="PTHR42872">
    <property type="entry name" value="PROTEIN-GLUTAMATE METHYLESTERASE/PROTEIN-GLUTAMINE GLUTAMINASE"/>
    <property type="match status" value="1"/>
</dbReference>
<dbReference type="Pfam" id="PF01339">
    <property type="entry name" value="CheB_methylest"/>
    <property type="match status" value="1"/>
</dbReference>
<dbReference type="GO" id="GO:0006935">
    <property type="term" value="P:chemotaxis"/>
    <property type="evidence" value="ECO:0007669"/>
    <property type="project" value="UniProtKB-UniRule"/>
</dbReference>
<keyword evidence="7" id="KW-1185">Reference proteome</keyword>
<dbReference type="EMBL" id="FQUO01000003">
    <property type="protein sequence ID" value="SHE80242.1"/>
    <property type="molecule type" value="Genomic_DNA"/>
</dbReference>
<reference evidence="6 7" key="1">
    <citation type="submission" date="2016-11" db="EMBL/GenBank/DDBJ databases">
        <authorList>
            <person name="Jaros S."/>
            <person name="Januszkiewicz K."/>
            <person name="Wedrychowicz H."/>
        </authorList>
    </citation>
    <scope>NUCLEOTIDE SEQUENCE [LARGE SCALE GENOMIC DNA]</scope>
    <source>
        <strain evidence="6 7">DSM 26897</strain>
    </source>
</reference>
<dbReference type="OrthoDB" id="1524092at2"/>
<dbReference type="RefSeq" id="WP_073040404.1">
    <property type="nucleotide sequence ID" value="NZ_FQUO01000003.1"/>
</dbReference>